<dbReference type="SUPFAM" id="SSF88946">
    <property type="entry name" value="Sigma2 domain of RNA polymerase sigma factors"/>
    <property type="match status" value="1"/>
</dbReference>
<dbReference type="SUPFAM" id="SSF54427">
    <property type="entry name" value="NTF2-like"/>
    <property type="match status" value="1"/>
</dbReference>
<dbReference type="Pfam" id="PF08281">
    <property type="entry name" value="Sigma70_r4_2"/>
    <property type="match status" value="1"/>
</dbReference>
<evidence type="ECO:0000256" key="3">
    <source>
        <dbReference type="ARBA" id="ARBA00023015"/>
    </source>
</evidence>
<dbReference type="NCBIfam" id="NF007214">
    <property type="entry name" value="PRK09636.1"/>
    <property type="match status" value="1"/>
</dbReference>
<keyword evidence="9" id="KW-1185">Reference proteome</keyword>
<comment type="caution">
    <text evidence="8">The sequence shown here is derived from an EMBL/GenBank/DDBJ whole genome shotgun (WGS) entry which is preliminary data.</text>
</comment>
<dbReference type="InterPro" id="IPR007627">
    <property type="entry name" value="RNA_pol_sigma70_r2"/>
</dbReference>
<feature type="domain" description="RNA polymerase sigma-70 region 2" evidence="6">
    <location>
        <begin position="11"/>
        <end position="74"/>
    </location>
</feature>
<proteinExistence type="inferred from homology"/>
<dbReference type="SUPFAM" id="SSF88659">
    <property type="entry name" value="Sigma3 and sigma4 domains of RNA polymerase sigma factors"/>
    <property type="match status" value="1"/>
</dbReference>
<dbReference type="EMBL" id="JAGEOJ010000016">
    <property type="protein sequence ID" value="MBO2452459.1"/>
    <property type="molecule type" value="Genomic_DNA"/>
</dbReference>
<dbReference type="Gene3D" id="3.10.450.50">
    <property type="match status" value="1"/>
</dbReference>
<dbReference type="RefSeq" id="WP_208260479.1">
    <property type="nucleotide sequence ID" value="NZ_JAGEOJ010000016.1"/>
</dbReference>
<dbReference type="InterPro" id="IPR036388">
    <property type="entry name" value="WH-like_DNA-bd_sf"/>
</dbReference>
<dbReference type="Gene3D" id="1.10.10.10">
    <property type="entry name" value="Winged helix-like DNA-binding domain superfamily/Winged helix DNA-binding domain"/>
    <property type="match status" value="1"/>
</dbReference>
<dbReference type="GO" id="GO:0016987">
    <property type="term" value="F:sigma factor activity"/>
    <property type="evidence" value="ECO:0007669"/>
    <property type="project" value="UniProtKB-KW"/>
</dbReference>
<dbReference type="InterPro" id="IPR014284">
    <property type="entry name" value="RNA_pol_sigma-70_dom"/>
</dbReference>
<dbReference type="InterPro" id="IPR032710">
    <property type="entry name" value="NTF2-like_dom_sf"/>
</dbReference>
<evidence type="ECO:0000259" key="7">
    <source>
        <dbReference type="Pfam" id="PF08281"/>
    </source>
</evidence>
<dbReference type="NCBIfam" id="TIGR02937">
    <property type="entry name" value="sigma70-ECF"/>
    <property type="match status" value="1"/>
</dbReference>
<evidence type="ECO:0000256" key="1">
    <source>
        <dbReference type="ARBA" id="ARBA00010641"/>
    </source>
</evidence>
<comment type="subunit">
    <text evidence="2">Interacts transiently with the RNA polymerase catalytic core formed by RpoA, RpoB, RpoC and RpoZ (2 alpha, 1 beta, 1 beta' and 1 omega subunit) to form the RNA polymerase holoenzyme that can initiate transcription.</text>
</comment>
<sequence length="290" mass="31732">MVEQDELAARFEEHRSHLRAVAYRILGSVSEAEDAVQEAWFRLVRSDADEIDNLGGWLTTVVGRLCLDQLRSRESRREDPYGEYERIPDPIVGRMDAIDPEQEVMLADQVGLALMVVLETLNPAERLAFVLHDMFSLSFEEIAPIVDRTPAATRQLASRARRRVQGSPAPDTDTERQRTVIEAFMAAARGGDFEALVSLLDPDVVLRADVGGLALQITRGAAEVAGKAMMFQRFAASTHAIMINGLPGSVTAPGGKPSAVMSLTLRDGKIVGIDIIADLTRLDTLDIPVD</sequence>
<feature type="domain" description="RNA polymerase sigma factor 70 region 4 type 2" evidence="7">
    <location>
        <begin position="113"/>
        <end position="163"/>
    </location>
</feature>
<dbReference type="InterPro" id="IPR013324">
    <property type="entry name" value="RNA_pol_sigma_r3/r4-like"/>
</dbReference>
<dbReference type="Pfam" id="PF04542">
    <property type="entry name" value="Sigma70_r2"/>
    <property type="match status" value="1"/>
</dbReference>
<dbReference type="InterPro" id="IPR052704">
    <property type="entry name" value="ECF_Sigma-70_Domain"/>
</dbReference>
<dbReference type="GO" id="GO:0003677">
    <property type="term" value="F:DNA binding"/>
    <property type="evidence" value="ECO:0007669"/>
    <property type="project" value="InterPro"/>
</dbReference>
<dbReference type="InterPro" id="IPR013325">
    <property type="entry name" value="RNA_pol_sigma_r2"/>
</dbReference>
<dbReference type="Proteomes" id="UP000669179">
    <property type="component" value="Unassembled WGS sequence"/>
</dbReference>
<evidence type="ECO:0000256" key="5">
    <source>
        <dbReference type="ARBA" id="ARBA00023163"/>
    </source>
</evidence>
<dbReference type="PANTHER" id="PTHR30173:SF43">
    <property type="entry name" value="ECF RNA POLYMERASE SIGMA FACTOR SIGI-RELATED"/>
    <property type="match status" value="1"/>
</dbReference>
<reference evidence="8" key="1">
    <citation type="submission" date="2021-03" db="EMBL/GenBank/DDBJ databases">
        <authorList>
            <person name="Kanchanasin P."/>
            <person name="Saeng-In P."/>
            <person name="Phongsopitanun W."/>
            <person name="Yuki M."/>
            <person name="Kudo T."/>
            <person name="Ohkuma M."/>
            <person name="Tanasupawat S."/>
        </authorList>
    </citation>
    <scope>NUCLEOTIDE SEQUENCE</scope>
    <source>
        <strain evidence="8">GKU 128</strain>
    </source>
</reference>
<keyword evidence="4" id="KW-0731">Sigma factor</keyword>
<accession>A0A939PM73</accession>
<dbReference type="InterPro" id="IPR013249">
    <property type="entry name" value="RNA_pol_sigma70_r4_t2"/>
</dbReference>
<gene>
    <name evidence="8" type="primary">sigJ</name>
    <name evidence="8" type="ORF">J4573_35585</name>
</gene>
<dbReference type="Gene3D" id="1.10.1740.10">
    <property type="match status" value="1"/>
</dbReference>
<evidence type="ECO:0000259" key="6">
    <source>
        <dbReference type="Pfam" id="PF04542"/>
    </source>
</evidence>
<name>A0A939PM73_9ACTN</name>
<comment type="similarity">
    <text evidence="1">Belongs to the sigma-70 factor family. ECF subfamily.</text>
</comment>
<evidence type="ECO:0000256" key="4">
    <source>
        <dbReference type="ARBA" id="ARBA00023082"/>
    </source>
</evidence>
<organism evidence="8 9">
    <name type="scientific">Actinomadura barringtoniae</name>
    <dbReference type="NCBI Taxonomy" id="1427535"/>
    <lineage>
        <taxon>Bacteria</taxon>
        <taxon>Bacillati</taxon>
        <taxon>Actinomycetota</taxon>
        <taxon>Actinomycetes</taxon>
        <taxon>Streptosporangiales</taxon>
        <taxon>Thermomonosporaceae</taxon>
        <taxon>Actinomadura</taxon>
    </lineage>
</organism>
<dbReference type="GO" id="GO:0006352">
    <property type="term" value="P:DNA-templated transcription initiation"/>
    <property type="evidence" value="ECO:0007669"/>
    <property type="project" value="InterPro"/>
</dbReference>
<evidence type="ECO:0000313" key="8">
    <source>
        <dbReference type="EMBL" id="MBO2452459.1"/>
    </source>
</evidence>
<dbReference type="AlphaFoldDB" id="A0A939PM73"/>
<keyword evidence="5" id="KW-0804">Transcription</keyword>
<keyword evidence="3" id="KW-0805">Transcription regulation</keyword>
<evidence type="ECO:0000313" key="9">
    <source>
        <dbReference type="Proteomes" id="UP000669179"/>
    </source>
</evidence>
<protein>
    <submittedName>
        <fullName evidence="8">RNA polymerase sigma factor SigJ</fullName>
    </submittedName>
</protein>
<evidence type="ECO:0000256" key="2">
    <source>
        <dbReference type="ARBA" id="ARBA00011344"/>
    </source>
</evidence>
<dbReference type="PANTHER" id="PTHR30173">
    <property type="entry name" value="SIGMA 19 FACTOR"/>
    <property type="match status" value="1"/>
</dbReference>